<proteinExistence type="predicted"/>
<accession>A0A9Q0IAF9</accession>
<evidence type="ECO:0000313" key="3">
    <source>
        <dbReference type="Proteomes" id="UP001148018"/>
    </source>
</evidence>
<sequence>MVNFIIEMLSNRSFSLQTSDGQQSRLRRLRNGVLQGSVYIYNLPETTSRKYGYAEDLAIRKRQPTWKVIEEGLKQNMGILDAYLCRWHLQLSPGKTVSVAYHLNSEATNWMCPGAPGVSASPKVQPGKYPPGHYESPSKPWSSPQPNTVPQPRSPHVKKVDAANALRTITPGSYLPVSFSPSTPVGYLKEFRSGAWSPQSLNPPPCGTPHLSVGQSLNPPPCGTPHLSVGQSLNPPPCGTPHLSVGQSLNPPPCGTPHLSVGQSLNPPPCGTPHLSVGQSLNPPPCGTPHLSVGQSLNPPPCGTPHLSVGQSLNPPPCGTPHLSVGQSLNPMFWGQGGGL</sequence>
<dbReference type="PANTHER" id="PTHR36688">
    <property type="entry name" value="ENDO/EXONUCLEASE/PHOSPHATASE DOMAIN-CONTAINING PROTEIN"/>
    <property type="match status" value="1"/>
</dbReference>
<dbReference type="AlphaFoldDB" id="A0A9Q0IAF9"/>
<protein>
    <submittedName>
        <fullName evidence="2">Uncharacterized protein</fullName>
    </submittedName>
</protein>
<organism evidence="2 3">
    <name type="scientific">Muraenolepis orangiensis</name>
    <name type="common">Patagonian moray cod</name>
    <dbReference type="NCBI Taxonomy" id="630683"/>
    <lineage>
        <taxon>Eukaryota</taxon>
        <taxon>Metazoa</taxon>
        <taxon>Chordata</taxon>
        <taxon>Craniata</taxon>
        <taxon>Vertebrata</taxon>
        <taxon>Euteleostomi</taxon>
        <taxon>Actinopterygii</taxon>
        <taxon>Neopterygii</taxon>
        <taxon>Teleostei</taxon>
        <taxon>Neoteleostei</taxon>
        <taxon>Acanthomorphata</taxon>
        <taxon>Zeiogadaria</taxon>
        <taxon>Gadariae</taxon>
        <taxon>Gadiformes</taxon>
        <taxon>Muraenolepidoidei</taxon>
        <taxon>Muraenolepididae</taxon>
        <taxon>Muraenolepis</taxon>
    </lineage>
</organism>
<gene>
    <name evidence="2" type="ORF">NHX12_008707</name>
</gene>
<keyword evidence="3" id="KW-1185">Reference proteome</keyword>
<evidence type="ECO:0000256" key="1">
    <source>
        <dbReference type="SAM" id="MobiDB-lite"/>
    </source>
</evidence>
<name>A0A9Q0IAF9_9TELE</name>
<evidence type="ECO:0000313" key="2">
    <source>
        <dbReference type="EMBL" id="KAJ3590758.1"/>
    </source>
</evidence>
<dbReference type="InterPro" id="IPR052560">
    <property type="entry name" value="RdDP_mobile_element"/>
</dbReference>
<dbReference type="Proteomes" id="UP001148018">
    <property type="component" value="Unassembled WGS sequence"/>
</dbReference>
<dbReference type="PANTHER" id="PTHR36688:SF2">
    <property type="entry name" value="ENDONUCLEASE_EXONUCLEASE_PHOSPHATASE DOMAIN-CONTAINING PROTEIN"/>
    <property type="match status" value="1"/>
</dbReference>
<dbReference type="EMBL" id="JANIIK010000114">
    <property type="protein sequence ID" value="KAJ3590758.1"/>
    <property type="molecule type" value="Genomic_DNA"/>
</dbReference>
<comment type="caution">
    <text evidence="2">The sequence shown here is derived from an EMBL/GenBank/DDBJ whole genome shotgun (WGS) entry which is preliminary data.</text>
</comment>
<reference evidence="2" key="1">
    <citation type="submission" date="2022-07" db="EMBL/GenBank/DDBJ databases">
        <title>Chromosome-level genome of Muraenolepis orangiensis.</title>
        <authorList>
            <person name="Kim J."/>
        </authorList>
    </citation>
    <scope>NUCLEOTIDE SEQUENCE</scope>
    <source>
        <strain evidence="2">KU_S4_2022</strain>
        <tissue evidence="2">Muscle</tissue>
    </source>
</reference>
<feature type="region of interest" description="Disordered" evidence="1">
    <location>
        <begin position="200"/>
        <end position="228"/>
    </location>
</feature>
<feature type="region of interest" description="Disordered" evidence="1">
    <location>
        <begin position="120"/>
        <end position="155"/>
    </location>
</feature>